<dbReference type="PANTHER" id="PTHR43610">
    <property type="entry name" value="BLL6696 PROTEIN"/>
    <property type="match status" value="1"/>
</dbReference>
<evidence type="ECO:0000313" key="2">
    <source>
        <dbReference type="EMBL" id="GEN80348.1"/>
    </source>
</evidence>
<name>A0A511YYS6_9CELL</name>
<gene>
    <name evidence="2" type="ORF">AFE02nite_20820</name>
</gene>
<comment type="caution">
    <text evidence="2">The sequence shown here is derived from an EMBL/GenBank/DDBJ whole genome shotgun (WGS) entry which is preliminary data.</text>
</comment>
<dbReference type="SUPFAM" id="SSF55729">
    <property type="entry name" value="Acyl-CoA N-acyltransferases (Nat)"/>
    <property type="match status" value="1"/>
</dbReference>
<protein>
    <recommendedName>
        <fullName evidence="1">N-acetyltransferase domain-containing protein</fullName>
    </recommendedName>
</protein>
<accession>A0A511YYS6</accession>
<dbReference type="PANTHER" id="PTHR43610:SF1">
    <property type="entry name" value="N-ACETYLTRANSFERASE DOMAIN-CONTAINING PROTEIN"/>
    <property type="match status" value="1"/>
</dbReference>
<reference evidence="2 3" key="1">
    <citation type="submission" date="2019-07" db="EMBL/GenBank/DDBJ databases">
        <title>Whole genome shotgun sequence of Actinotalea fermentans NBRC 105374.</title>
        <authorList>
            <person name="Hosoyama A."/>
            <person name="Uohara A."/>
            <person name="Ohji S."/>
            <person name="Ichikawa N."/>
        </authorList>
    </citation>
    <scope>NUCLEOTIDE SEQUENCE [LARGE SCALE GENOMIC DNA]</scope>
    <source>
        <strain evidence="2 3">NBRC 105374</strain>
    </source>
</reference>
<keyword evidence="3" id="KW-1185">Reference proteome</keyword>
<organism evidence="2 3">
    <name type="scientific">Actinotalea fermentans</name>
    <dbReference type="NCBI Taxonomy" id="43671"/>
    <lineage>
        <taxon>Bacteria</taxon>
        <taxon>Bacillati</taxon>
        <taxon>Actinomycetota</taxon>
        <taxon>Actinomycetes</taxon>
        <taxon>Micrococcales</taxon>
        <taxon>Cellulomonadaceae</taxon>
        <taxon>Actinotalea</taxon>
    </lineage>
</organism>
<dbReference type="OrthoDB" id="9795199at2"/>
<dbReference type="Gene3D" id="3.40.630.30">
    <property type="match status" value="1"/>
</dbReference>
<sequence>MEHDLVLAGHGVRLVPVAREHAPALLAMIDAGLWAGMVTPPPASVDVVAASIEAARGAPGRYAFAVLDDATGEVRGQTSFYDVVPAQERCEIGHTFYGRAWWGGRTNPACKLLLLTQAFEIWGMHRVALRADARNLRSIGAITRLGAVPEGVLRGHRIAADGTRGDTAYFSILRDEWPAVRAGLEARLA</sequence>
<feature type="domain" description="N-acetyltransferase" evidence="1">
    <location>
        <begin position="13"/>
        <end position="147"/>
    </location>
</feature>
<dbReference type="Proteomes" id="UP000321484">
    <property type="component" value="Unassembled WGS sequence"/>
</dbReference>
<dbReference type="InterPro" id="IPR016181">
    <property type="entry name" value="Acyl_CoA_acyltransferase"/>
</dbReference>
<evidence type="ECO:0000259" key="1">
    <source>
        <dbReference type="Pfam" id="PF13302"/>
    </source>
</evidence>
<dbReference type="RefSeq" id="WP_034248049.1">
    <property type="nucleotide sequence ID" value="NZ_BJYK01000006.1"/>
</dbReference>
<dbReference type="GO" id="GO:0016747">
    <property type="term" value="F:acyltransferase activity, transferring groups other than amino-acyl groups"/>
    <property type="evidence" value="ECO:0007669"/>
    <property type="project" value="InterPro"/>
</dbReference>
<proteinExistence type="predicted"/>
<dbReference type="InterPro" id="IPR000182">
    <property type="entry name" value="GNAT_dom"/>
</dbReference>
<dbReference type="EMBL" id="BJYK01000006">
    <property type="protein sequence ID" value="GEN80348.1"/>
    <property type="molecule type" value="Genomic_DNA"/>
</dbReference>
<dbReference type="Pfam" id="PF13302">
    <property type="entry name" value="Acetyltransf_3"/>
    <property type="match status" value="1"/>
</dbReference>
<evidence type="ECO:0000313" key="3">
    <source>
        <dbReference type="Proteomes" id="UP000321484"/>
    </source>
</evidence>
<dbReference type="AlphaFoldDB" id="A0A511YYS6"/>